<dbReference type="InterPro" id="IPR043128">
    <property type="entry name" value="Rev_trsase/Diguanyl_cyclase"/>
</dbReference>
<feature type="non-terminal residue" evidence="4">
    <location>
        <position position="1"/>
    </location>
</feature>
<feature type="compositionally biased region" description="Basic and acidic residues" evidence="1">
    <location>
        <begin position="16"/>
        <end position="40"/>
    </location>
</feature>
<dbReference type="FunFam" id="3.30.70.270:FF:000020">
    <property type="entry name" value="Transposon Tf2-6 polyprotein-like Protein"/>
    <property type="match status" value="1"/>
</dbReference>
<accession>A0A371EUA8</accession>
<feature type="domain" description="Reverse transcriptase/retrotransposon-derived protein RNase H-like" evidence="3">
    <location>
        <begin position="326"/>
        <end position="371"/>
    </location>
</feature>
<comment type="caution">
    <text evidence="4">The sequence shown here is derived from an EMBL/GenBank/DDBJ whole genome shotgun (WGS) entry which is preliminary data.</text>
</comment>
<dbReference type="SUPFAM" id="SSF56672">
    <property type="entry name" value="DNA/RNA polymerases"/>
    <property type="match status" value="1"/>
</dbReference>
<proteinExistence type="predicted"/>
<dbReference type="OrthoDB" id="1922084at2759"/>
<dbReference type="InterPro" id="IPR041577">
    <property type="entry name" value="RT_RNaseH_2"/>
</dbReference>
<dbReference type="Pfam" id="PF00078">
    <property type="entry name" value="RVT_1"/>
    <property type="match status" value="1"/>
</dbReference>
<dbReference type="CDD" id="cd01647">
    <property type="entry name" value="RT_LTR"/>
    <property type="match status" value="1"/>
</dbReference>
<dbReference type="InterPro" id="IPR000477">
    <property type="entry name" value="RT_dom"/>
</dbReference>
<evidence type="ECO:0000313" key="4">
    <source>
        <dbReference type="EMBL" id="RDX69576.1"/>
    </source>
</evidence>
<dbReference type="AlphaFoldDB" id="A0A371EUA8"/>
<protein>
    <submittedName>
        <fullName evidence="4">Retrovirus-related Pol polyprotein from transposon 17.6</fullName>
    </submittedName>
</protein>
<feature type="compositionally biased region" description="Polar residues" evidence="1">
    <location>
        <begin position="1"/>
        <end position="15"/>
    </location>
</feature>
<dbReference type="EMBL" id="QJKJ01012052">
    <property type="protein sequence ID" value="RDX69576.1"/>
    <property type="molecule type" value="Genomic_DNA"/>
</dbReference>
<dbReference type="Pfam" id="PF17919">
    <property type="entry name" value="RT_RNaseH_2"/>
    <property type="match status" value="1"/>
</dbReference>
<feature type="region of interest" description="Disordered" evidence="1">
    <location>
        <begin position="1"/>
        <end position="70"/>
    </location>
</feature>
<dbReference type="InterPro" id="IPR051320">
    <property type="entry name" value="Viral_Replic_Matur_Polypro"/>
</dbReference>
<keyword evidence="5" id="KW-1185">Reference proteome</keyword>
<organism evidence="4 5">
    <name type="scientific">Mucuna pruriens</name>
    <name type="common">Velvet bean</name>
    <name type="synonym">Dolichos pruriens</name>
    <dbReference type="NCBI Taxonomy" id="157652"/>
    <lineage>
        <taxon>Eukaryota</taxon>
        <taxon>Viridiplantae</taxon>
        <taxon>Streptophyta</taxon>
        <taxon>Embryophyta</taxon>
        <taxon>Tracheophyta</taxon>
        <taxon>Spermatophyta</taxon>
        <taxon>Magnoliopsida</taxon>
        <taxon>eudicotyledons</taxon>
        <taxon>Gunneridae</taxon>
        <taxon>Pentapetalae</taxon>
        <taxon>rosids</taxon>
        <taxon>fabids</taxon>
        <taxon>Fabales</taxon>
        <taxon>Fabaceae</taxon>
        <taxon>Papilionoideae</taxon>
        <taxon>50 kb inversion clade</taxon>
        <taxon>NPAAA clade</taxon>
        <taxon>indigoferoid/millettioid clade</taxon>
        <taxon>Phaseoleae</taxon>
        <taxon>Mucuna</taxon>
    </lineage>
</organism>
<dbReference type="PANTHER" id="PTHR33064">
    <property type="entry name" value="POL PROTEIN"/>
    <property type="match status" value="1"/>
</dbReference>
<feature type="domain" description="Reverse transcriptase" evidence="2">
    <location>
        <begin position="156"/>
        <end position="253"/>
    </location>
</feature>
<dbReference type="Gene3D" id="3.10.10.10">
    <property type="entry name" value="HIV Type 1 Reverse Transcriptase, subunit A, domain 1"/>
    <property type="match status" value="1"/>
</dbReference>
<dbReference type="InterPro" id="IPR043502">
    <property type="entry name" value="DNA/RNA_pol_sf"/>
</dbReference>
<evidence type="ECO:0000259" key="3">
    <source>
        <dbReference type="Pfam" id="PF17919"/>
    </source>
</evidence>
<dbReference type="Gene3D" id="3.30.70.270">
    <property type="match status" value="2"/>
</dbReference>
<name>A0A371EUA8_MUCPR</name>
<evidence type="ECO:0000313" key="5">
    <source>
        <dbReference type="Proteomes" id="UP000257109"/>
    </source>
</evidence>
<reference evidence="4" key="1">
    <citation type="submission" date="2018-05" db="EMBL/GenBank/DDBJ databases">
        <title>Draft genome of Mucuna pruriens seed.</title>
        <authorList>
            <person name="Nnadi N.E."/>
            <person name="Vos R."/>
            <person name="Hasami M.H."/>
            <person name="Devisetty U.K."/>
            <person name="Aguiy J.C."/>
        </authorList>
    </citation>
    <scope>NUCLEOTIDE SEQUENCE [LARGE SCALE GENOMIC DNA]</scope>
    <source>
        <strain evidence="4">JCA_2017</strain>
    </source>
</reference>
<gene>
    <name evidence="4" type="primary">pol</name>
    <name evidence="4" type="ORF">CR513_51298</name>
</gene>
<feature type="compositionally biased region" description="Polar residues" evidence="1">
    <location>
        <begin position="49"/>
        <end position="60"/>
    </location>
</feature>
<sequence length="372" mass="42207">MKTESTSVTKANTNAAKEDWKQAGIKAEPESANQHKEQSEARIMPATQLPDSNQVGQTVSPPKPPTELKPLPNHLKYTYLGDEQQFQKEKLLQVLKQHKKAIGWKLSDLPRINPSICMHRILMEEEARPVVPKKSRMTVMKNQNDELVPTRVQNSWRIHIAPEDQHKTTFTCPFGTFAYTRMPFGLCNAPSTFQRCMLSIFSDLLEDCMEVFMDDFTVYADTFDACLGNLARVLKRCIKTSLVLNFEKCHFMVAEGIVLNHLVSSRGIEVDKAKIDIITSLLNPSSVRVVRSFLGHVGFYRRFIKNFNKTALPLSTLLQKDVEFDFNKECIQAFEELKTILTSTPILQAPNWELQIELMCNASNSALGAVLD</sequence>
<evidence type="ECO:0000256" key="1">
    <source>
        <dbReference type="SAM" id="MobiDB-lite"/>
    </source>
</evidence>
<dbReference type="PANTHER" id="PTHR33064:SF39">
    <property type="match status" value="1"/>
</dbReference>
<dbReference type="Proteomes" id="UP000257109">
    <property type="component" value="Unassembled WGS sequence"/>
</dbReference>
<evidence type="ECO:0000259" key="2">
    <source>
        <dbReference type="Pfam" id="PF00078"/>
    </source>
</evidence>